<dbReference type="InterPro" id="IPR008972">
    <property type="entry name" value="Cupredoxin"/>
</dbReference>
<feature type="region of interest" description="Disordered" evidence="1">
    <location>
        <begin position="138"/>
        <end position="178"/>
    </location>
</feature>
<evidence type="ECO:0000256" key="2">
    <source>
        <dbReference type="SAM" id="SignalP"/>
    </source>
</evidence>
<gene>
    <name evidence="3" type="ORF">D9611_004980</name>
</gene>
<proteinExistence type="predicted"/>
<keyword evidence="4" id="KW-1185">Reference proteome</keyword>
<evidence type="ECO:0000313" key="3">
    <source>
        <dbReference type="EMBL" id="KAF5315825.1"/>
    </source>
</evidence>
<dbReference type="CDD" id="cd00920">
    <property type="entry name" value="Cupredoxin"/>
    <property type="match status" value="1"/>
</dbReference>
<dbReference type="EMBL" id="JAACJK010000220">
    <property type="protein sequence ID" value="KAF5315825.1"/>
    <property type="molecule type" value="Genomic_DNA"/>
</dbReference>
<comment type="caution">
    <text evidence="3">The sequence shown here is derived from an EMBL/GenBank/DDBJ whole genome shotgun (WGS) entry which is preliminary data.</text>
</comment>
<sequence length="202" mass="19888">MQLSFALAALLPLVASAANIAVSVGKSGLTFDPTSVKAAEGDIVVFSFYPKNHTVTQSSFDKPCEALSDTADAKAVNSGFVAVESADTPTVWNWTVTSTDPAWFFCAQTAPANHCMGGMVFAVNPPADKTIAAFTDKAKGGSANTTTTPAGSSTTSGTKTSTSTTPSGSSTAGAGKNGASSLAGSAGAAILAVAGAVAGLAL</sequence>
<dbReference type="OrthoDB" id="1921208at2759"/>
<protein>
    <recommendedName>
        <fullName evidence="5">Phytocyanin domain-containing protein</fullName>
    </recommendedName>
</protein>
<evidence type="ECO:0000313" key="4">
    <source>
        <dbReference type="Proteomes" id="UP000541558"/>
    </source>
</evidence>
<dbReference type="Proteomes" id="UP000541558">
    <property type="component" value="Unassembled WGS sequence"/>
</dbReference>
<evidence type="ECO:0000256" key="1">
    <source>
        <dbReference type="SAM" id="MobiDB-lite"/>
    </source>
</evidence>
<organism evidence="3 4">
    <name type="scientific">Ephemerocybe angulata</name>
    <dbReference type="NCBI Taxonomy" id="980116"/>
    <lineage>
        <taxon>Eukaryota</taxon>
        <taxon>Fungi</taxon>
        <taxon>Dikarya</taxon>
        <taxon>Basidiomycota</taxon>
        <taxon>Agaricomycotina</taxon>
        <taxon>Agaricomycetes</taxon>
        <taxon>Agaricomycetidae</taxon>
        <taxon>Agaricales</taxon>
        <taxon>Agaricineae</taxon>
        <taxon>Psathyrellaceae</taxon>
        <taxon>Ephemerocybe</taxon>
    </lineage>
</organism>
<accession>A0A8H5B3F1</accession>
<name>A0A8H5B3F1_9AGAR</name>
<dbReference type="PANTHER" id="PTHR34883">
    <property type="entry name" value="SERINE-RICH PROTEIN, PUTATIVE-RELATED-RELATED"/>
    <property type="match status" value="1"/>
</dbReference>
<evidence type="ECO:0008006" key="5">
    <source>
        <dbReference type="Google" id="ProtNLM"/>
    </source>
</evidence>
<dbReference type="SUPFAM" id="SSF49503">
    <property type="entry name" value="Cupredoxins"/>
    <property type="match status" value="1"/>
</dbReference>
<reference evidence="3 4" key="1">
    <citation type="journal article" date="2020" name="ISME J.">
        <title>Uncovering the hidden diversity of litter-decomposition mechanisms in mushroom-forming fungi.</title>
        <authorList>
            <person name="Floudas D."/>
            <person name="Bentzer J."/>
            <person name="Ahren D."/>
            <person name="Johansson T."/>
            <person name="Persson P."/>
            <person name="Tunlid A."/>
        </authorList>
    </citation>
    <scope>NUCLEOTIDE SEQUENCE [LARGE SCALE GENOMIC DNA]</scope>
    <source>
        <strain evidence="3 4">CBS 175.51</strain>
    </source>
</reference>
<dbReference type="Gene3D" id="2.60.40.420">
    <property type="entry name" value="Cupredoxins - blue copper proteins"/>
    <property type="match status" value="1"/>
</dbReference>
<dbReference type="PANTHER" id="PTHR34883:SF15">
    <property type="entry name" value="EXTRACELLULAR SERINE-RICH PROTEIN"/>
    <property type="match status" value="1"/>
</dbReference>
<dbReference type="AlphaFoldDB" id="A0A8H5B3F1"/>
<dbReference type="InterPro" id="IPR052953">
    <property type="entry name" value="Ser-rich/MCO-related"/>
</dbReference>
<feature type="chain" id="PRO_5034292890" description="Phytocyanin domain-containing protein" evidence="2">
    <location>
        <begin position="18"/>
        <end position="202"/>
    </location>
</feature>
<keyword evidence="2" id="KW-0732">Signal</keyword>
<feature type="compositionally biased region" description="Low complexity" evidence="1">
    <location>
        <begin position="140"/>
        <end position="178"/>
    </location>
</feature>
<feature type="signal peptide" evidence="2">
    <location>
        <begin position="1"/>
        <end position="17"/>
    </location>
</feature>